<dbReference type="PANTHER" id="PTHR10210:SF32">
    <property type="entry name" value="RIBOSE-PHOSPHATE PYROPHOSPHOKINASE 2"/>
    <property type="match status" value="1"/>
</dbReference>
<dbReference type="PANTHER" id="PTHR10210">
    <property type="entry name" value="RIBOSE-PHOSPHATE DIPHOSPHOKINASE FAMILY MEMBER"/>
    <property type="match status" value="1"/>
</dbReference>
<comment type="catalytic activity">
    <reaction evidence="7">
        <text>D-ribose 5-phosphate + ATP = 5-phospho-alpha-D-ribose 1-diphosphate + AMP + H(+)</text>
        <dbReference type="Rhea" id="RHEA:15609"/>
        <dbReference type="ChEBI" id="CHEBI:15378"/>
        <dbReference type="ChEBI" id="CHEBI:30616"/>
        <dbReference type="ChEBI" id="CHEBI:58017"/>
        <dbReference type="ChEBI" id="CHEBI:78346"/>
        <dbReference type="ChEBI" id="CHEBI:456215"/>
        <dbReference type="EC" id="2.7.6.1"/>
    </reaction>
</comment>
<organism evidence="11 12">
    <name type="scientific">Pontibacter ruber</name>
    <dbReference type="NCBI Taxonomy" id="1343895"/>
    <lineage>
        <taxon>Bacteria</taxon>
        <taxon>Pseudomonadati</taxon>
        <taxon>Bacteroidota</taxon>
        <taxon>Cytophagia</taxon>
        <taxon>Cytophagales</taxon>
        <taxon>Hymenobacteraceae</taxon>
        <taxon>Pontibacter</taxon>
    </lineage>
</organism>
<accession>A0ABW5CZB5</accession>
<evidence type="ECO:0000256" key="2">
    <source>
        <dbReference type="ARBA" id="ARBA00022679"/>
    </source>
</evidence>
<comment type="similarity">
    <text evidence="8">Belongs to the ribose-phosphate pyrophosphokinase family.</text>
</comment>
<name>A0ABW5CZB5_9BACT</name>
<keyword evidence="2" id="KW-0808">Transferase</keyword>
<dbReference type="NCBIfam" id="TIGR01251">
    <property type="entry name" value="ribP_PPkin"/>
    <property type="match status" value="1"/>
</dbReference>
<dbReference type="RefSeq" id="WP_250430824.1">
    <property type="nucleotide sequence ID" value="NZ_JALPRR010000003.1"/>
</dbReference>
<comment type="caution">
    <text evidence="11">The sequence shown here is derived from an EMBL/GenBank/DDBJ whole genome shotgun (WGS) entry which is preliminary data.</text>
</comment>
<proteinExistence type="inferred from homology"/>
<sequence>MNYLLFALPGNEALATSLAGLLQADMGEVIVRQFPDSETYVRLKTDVKDRNLLLVCSLHQPDCKLLPLYFLAKTAKELGAATICLIAPYLAYMRQDIRFQPGEGITNRYFASLLSSFADSMITIDPHLHRVHSMSELYAIPVYVLHAAPALASWISKHVKKPLLIGPDEESSQWVSVVAALAEAPYVVLSKTRLGDKQVQVKVPDLAAYQEHTPVLLDDIISTARTMIETIGHLKGKLTQPAVCVGVHGIFAGDAYEALERAGAARIVTCNTIPHPSNHINLEVLIAEAVAGNLPLNNNH</sequence>
<dbReference type="InterPro" id="IPR000836">
    <property type="entry name" value="PRTase_dom"/>
</dbReference>
<dbReference type="Proteomes" id="UP001597374">
    <property type="component" value="Unassembled WGS sequence"/>
</dbReference>
<dbReference type="InterPro" id="IPR005946">
    <property type="entry name" value="Rib-P_diPkinase"/>
</dbReference>
<evidence type="ECO:0000259" key="10">
    <source>
        <dbReference type="Pfam" id="PF13793"/>
    </source>
</evidence>
<evidence type="ECO:0000256" key="5">
    <source>
        <dbReference type="ARBA" id="ARBA00022777"/>
    </source>
</evidence>
<evidence type="ECO:0000256" key="4">
    <source>
        <dbReference type="ARBA" id="ARBA00022741"/>
    </source>
</evidence>
<evidence type="ECO:0000256" key="6">
    <source>
        <dbReference type="ARBA" id="ARBA00022840"/>
    </source>
</evidence>
<evidence type="ECO:0000313" key="11">
    <source>
        <dbReference type="EMBL" id="MFD2247727.1"/>
    </source>
</evidence>
<protein>
    <recommendedName>
        <fullName evidence="1">ribose-phosphate diphosphokinase</fullName>
        <ecNumber evidence="1">2.7.6.1</ecNumber>
    </recommendedName>
</protein>
<dbReference type="Gene3D" id="3.40.50.2020">
    <property type="match status" value="2"/>
</dbReference>
<dbReference type="NCBIfam" id="NF005537">
    <property type="entry name" value="PRK07199.1"/>
    <property type="match status" value="1"/>
</dbReference>
<evidence type="ECO:0000259" key="9">
    <source>
        <dbReference type="Pfam" id="PF00156"/>
    </source>
</evidence>
<dbReference type="Pfam" id="PF13793">
    <property type="entry name" value="Pribosyltran_N"/>
    <property type="match status" value="1"/>
</dbReference>
<dbReference type="SUPFAM" id="SSF53271">
    <property type="entry name" value="PRTase-like"/>
    <property type="match status" value="2"/>
</dbReference>
<dbReference type="CDD" id="cd06223">
    <property type="entry name" value="PRTases_typeI"/>
    <property type="match status" value="1"/>
</dbReference>
<evidence type="ECO:0000313" key="12">
    <source>
        <dbReference type="Proteomes" id="UP001597374"/>
    </source>
</evidence>
<keyword evidence="4" id="KW-0547">Nucleotide-binding</keyword>
<keyword evidence="12" id="KW-1185">Reference proteome</keyword>
<dbReference type="EMBL" id="JBHUIM010000002">
    <property type="protein sequence ID" value="MFD2247727.1"/>
    <property type="molecule type" value="Genomic_DNA"/>
</dbReference>
<feature type="domain" description="Phosphoribosyltransferase" evidence="9">
    <location>
        <begin position="147"/>
        <end position="283"/>
    </location>
</feature>
<keyword evidence="6" id="KW-0067">ATP-binding</keyword>
<dbReference type="InterPro" id="IPR029057">
    <property type="entry name" value="PRTase-like"/>
</dbReference>
<evidence type="ECO:0000256" key="1">
    <source>
        <dbReference type="ARBA" id="ARBA00013247"/>
    </source>
</evidence>
<dbReference type="InterPro" id="IPR029099">
    <property type="entry name" value="Pribosyltran_N"/>
</dbReference>
<dbReference type="SMART" id="SM01400">
    <property type="entry name" value="Pribosyltran_N"/>
    <property type="match status" value="1"/>
</dbReference>
<evidence type="ECO:0000256" key="8">
    <source>
        <dbReference type="RuleBase" id="RU004324"/>
    </source>
</evidence>
<reference evidence="12" key="1">
    <citation type="journal article" date="2019" name="Int. J. Syst. Evol. Microbiol.">
        <title>The Global Catalogue of Microorganisms (GCM) 10K type strain sequencing project: providing services to taxonomists for standard genome sequencing and annotation.</title>
        <authorList>
            <consortium name="The Broad Institute Genomics Platform"/>
            <consortium name="The Broad Institute Genome Sequencing Center for Infectious Disease"/>
            <person name="Wu L."/>
            <person name="Ma J."/>
        </authorList>
    </citation>
    <scope>NUCLEOTIDE SEQUENCE [LARGE SCALE GENOMIC DNA]</scope>
    <source>
        <strain evidence="12">CGMCC 4.1782</strain>
    </source>
</reference>
<gene>
    <name evidence="11" type="ORF">ACFSKP_15790</name>
</gene>
<dbReference type="EC" id="2.7.6.1" evidence="1"/>
<keyword evidence="5" id="KW-0418">Kinase</keyword>
<dbReference type="Pfam" id="PF00156">
    <property type="entry name" value="Pribosyltran"/>
    <property type="match status" value="1"/>
</dbReference>
<feature type="domain" description="Ribose-phosphate pyrophosphokinase N-terminal" evidence="10">
    <location>
        <begin position="5"/>
        <end position="116"/>
    </location>
</feature>
<evidence type="ECO:0000256" key="3">
    <source>
        <dbReference type="ARBA" id="ARBA00022727"/>
    </source>
</evidence>
<keyword evidence="3 8" id="KW-0545">Nucleotide biosynthesis</keyword>
<evidence type="ECO:0000256" key="7">
    <source>
        <dbReference type="ARBA" id="ARBA00049535"/>
    </source>
</evidence>